<evidence type="ECO:0000313" key="2">
    <source>
        <dbReference type="Proteomes" id="UP000018849"/>
    </source>
</evidence>
<comment type="caution">
    <text evidence="1">The sequence shown here is derived from an EMBL/GenBank/DDBJ whole genome shotgun (WGS) entry which is preliminary data.</text>
</comment>
<proteinExistence type="predicted"/>
<sequence length="26" mass="2975">IMVLVRHMHDVYKSSEVYAGAEDPDL</sequence>
<gene>
    <name evidence="1" type="ORF">A245_28651</name>
</gene>
<protein>
    <submittedName>
        <fullName evidence="1">Permease</fullName>
    </submittedName>
</protein>
<feature type="non-terminal residue" evidence="1">
    <location>
        <position position="1"/>
    </location>
</feature>
<dbReference type="AlphaFoldDB" id="A0A656JS70"/>
<name>A0A656JS70_PSESF</name>
<evidence type="ECO:0000313" key="1">
    <source>
        <dbReference type="EMBL" id="EPN49504.1"/>
    </source>
</evidence>
<accession>A0A656JS70</accession>
<dbReference type="Proteomes" id="UP000018849">
    <property type="component" value="Unassembled WGS sequence"/>
</dbReference>
<reference evidence="1 2" key="1">
    <citation type="journal article" date="2013" name="PLoS Pathog.">
        <title>Genomic analysis of the Kiwifruit pathogen Pseudomonas syringae pv. actinidiae provides insight into the origins of an emergent plant disease.</title>
        <authorList>
            <person name="McCann H.C."/>
            <person name="Rikkerink E.H."/>
            <person name="Bertels F."/>
            <person name="Fiers M."/>
            <person name="Lu A."/>
            <person name="Rees-George J."/>
            <person name="Andersen M.T."/>
            <person name="Gleave A.P."/>
            <person name="Haubold B."/>
            <person name="Wohlers M.W."/>
            <person name="Guttman D.S."/>
            <person name="Wang P.W."/>
            <person name="Straub C."/>
            <person name="Vanneste J.L."/>
            <person name="Rainey P.B."/>
            <person name="Templeton M.D."/>
        </authorList>
    </citation>
    <scope>NUCLEOTIDE SEQUENCE [LARGE SCALE GENOMIC DNA]</scope>
    <source>
        <strain evidence="1 2">ICMP 19096</strain>
    </source>
</reference>
<organism evidence="1 2">
    <name type="scientific">Pseudomonas syringae pv. actinidiae ICMP 19096</name>
    <dbReference type="NCBI Taxonomy" id="1194405"/>
    <lineage>
        <taxon>Bacteria</taxon>
        <taxon>Pseudomonadati</taxon>
        <taxon>Pseudomonadota</taxon>
        <taxon>Gammaproteobacteria</taxon>
        <taxon>Pseudomonadales</taxon>
        <taxon>Pseudomonadaceae</taxon>
        <taxon>Pseudomonas</taxon>
        <taxon>Pseudomonas syringae</taxon>
    </lineage>
</organism>
<dbReference type="EMBL" id="AOKF01002457">
    <property type="protein sequence ID" value="EPN49504.1"/>
    <property type="molecule type" value="Genomic_DNA"/>
</dbReference>